<feature type="region of interest" description="Disordered" evidence="3">
    <location>
        <begin position="147"/>
        <end position="176"/>
    </location>
</feature>
<keyword evidence="1 2" id="KW-0175">Coiled coil</keyword>
<dbReference type="GO" id="GO:0030136">
    <property type="term" value="C:clathrin-coated vesicle"/>
    <property type="evidence" value="ECO:0007669"/>
    <property type="project" value="TreeGrafter"/>
</dbReference>
<reference evidence="5 6" key="1">
    <citation type="submission" date="2019-04" db="EMBL/GenBank/DDBJ databases">
        <title>Draft genome of the big-headed turtle Platysternon megacephalum.</title>
        <authorList>
            <person name="Gong S."/>
        </authorList>
    </citation>
    <scope>NUCLEOTIDE SEQUENCE [LARGE SCALE GENOMIC DNA]</scope>
    <source>
        <strain evidence="5">DO16091913</strain>
        <tissue evidence="5">Muscle</tissue>
    </source>
</reference>
<dbReference type="InterPro" id="IPR054713">
    <property type="entry name" value="GMIP/FCHO2-like_FCH"/>
</dbReference>
<protein>
    <submittedName>
        <fullName evidence="5">Glomulin</fullName>
    </submittedName>
</protein>
<evidence type="ECO:0000256" key="3">
    <source>
        <dbReference type="SAM" id="MobiDB-lite"/>
    </source>
</evidence>
<accession>A0A4D9E8V6</accession>
<dbReference type="PANTHER" id="PTHR23065:SF6">
    <property type="entry name" value="F-BAR DOMAIN ONLY PROTEIN 1"/>
    <property type="match status" value="1"/>
</dbReference>
<evidence type="ECO:0000256" key="1">
    <source>
        <dbReference type="ARBA" id="ARBA00023054"/>
    </source>
</evidence>
<dbReference type="GO" id="GO:0072583">
    <property type="term" value="P:clathrin-dependent endocytosis"/>
    <property type="evidence" value="ECO:0007669"/>
    <property type="project" value="TreeGrafter"/>
</dbReference>
<dbReference type="STRING" id="55544.A0A4D9E8V6"/>
<dbReference type="GO" id="GO:0005905">
    <property type="term" value="C:clathrin-coated pit"/>
    <property type="evidence" value="ECO:0007669"/>
    <property type="project" value="TreeGrafter"/>
</dbReference>
<dbReference type="GO" id="GO:0005886">
    <property type="term" value="C:plasma membrane"/>
    <property type="evidence" value="ECO:0007669"/>
    <property type="project" value="TreeGrafter"/>
</dbReference>
<sequence>MSAARWGGYPKALVLGSRWWSREGLPAGHCPSLLALGPASPVSVQLGQDLQPARMPTPAAFTQLYGRGEGLDPAFEWACPSPAPPSSCAQARFQKQPRFQCPTSELVLGGAEPQGQPEVPTTLIVHCPAGCGAGRRLQPEPGHWGGSVRLRSAPGLGEQRWVPQEDRAEDEPAGTVRPSALEAGELSCGIREGASSRPAPRCPVLGSISGATVEETYGKSMAKLAKMATNGTQLGTFAPLWEVFRVSSDKLALCHLELVKKLQDLLKEIARYGEEQGKAHKKSKEEVSGTLEAIQLLQGVAQLVPKSKENYQSKCLEAERLRREGTNQKELDKAERKSKKAAEALRRAVEKYNVARADFEQRMLDSAVRFQELEEIHLRHMKGLISSYSHSVEDTHVQVGQVHEEFKQNVENIGIETLLRRFAESKGTGHERPGVLDFEECRTAPAQEGPKRSLSKAFHPRAEPERPRARRCGVPRHRRDLPRCGRGGIHCTA</sequence>
<comment type="caution">
    <text evidence="5">The sequence shown here is derived from an EMBL/GenBank/DDBJ whole genome shotgun (WGS) entry which is preliminary data.</text>
</comment>
<feature type="region of interest" description="Disordered" evidence="3">
    <location>
        <begin position="445"/>
        <end position="476"/>
    </location>
</feature>
<keyword evidence="6" id="KW-1185">Reference proteome</keyword>
<dbReference type="OrthoDB" id="5593455at2759"/>
<proteinExistence type="predicted"/>
<reference evidence="5 6" key="2">
    <citation type="submission" date="2019-04" db="EMBL/GenBank/DDBJ databases">
        <title>The genome sequence of big-headed turtle.</title>
        <authorList>
            <person name="Gong S."/>
        </authorList>
    </citation>
    <scope>NUCLEOTIDE SEQUENCE [LARGE SCALE GENOMIC DNA]</scope>
    <source>
        <strain evidence="5">DO16091913</strain>
        <tissue evidence="5">Muscle</tissue>
    </source>
</reference>
<dbReference type="PANTHER" id="PTHR23065">
    <property type="entry name" value="PROLINE-SERINE-THREONINE PHOSPHATASE INTERACTING PROTEIN 1"/>
    <property type="match status" value="1"/>
</dbReference>
<dbReference type="SUPFAM" id="SSF103657">
    <property type="entry name" value="BAR/IMD domain-like"/>
    <property type="match status" value="1"/>
</dbReference>
<organism evidence="5 6">
    <name type="scientific">Platysternon megacephalum</name>
    <name type="common">big-headed turtle</name>
    <dbReference type="NCBI Taxonomy" id="55544"/>
    <lineage>
        <taxon>Eukaryota</taxon>
        <taxon>Metazoa</taxon>
        <taxon>Chordata</taxon>
        <taxon>Craniata</taxon>
        <taxon>Vertebrata</taxon>
        <taxon>Euteleostomi</taxon>
        <taxon>Archelosauria</taxon>
        <taxon>Testudinata</taxon>
        <taxon>Testudines</taxon>
        <taxon>Cryptodira</taxon>
        <taxon>Durocryptodira</taxon>
        <taxon>Testudinoidea</taxon>
        <taxon>Platysternidae</taxon>
        <taxon>Platysternon</taxon>
    </lineage>
</organism>
<evidence type="ECO:0000313" key="5">
    <source>
        <dbReference type="EMBL" id="TFK06367.1"/>
    </source>
</evidence>
<name>A0A4D9E8V6_9SAUR</name>
<dbReference type="InterPro" id="IPR027267">
    <property type="entry name" value="AH/BAR_dom_sf"/>
</dbReference>
<feature type="coiled-coil region" evidence="2">
    <location>
        <begin position="331"/>
        <end position="362"/>
    </location>
</feature>
<evidence type="ECO:0000313" key="6">
    <source>
        <dbReference type="Proteomes" id="UP000297703"/>
    </source>
</evidence>
<dbReference type="Gene3D" id="1.20.1270.60">
    <property type="entry name" value="Arfaptin homology (AH) domain/BAR domain"/>
    <property type="match status" value="1"/>
</dbReference>
<dbReference type="AlphaFoldDB" id="A0A4D9E8V6"/>
<feature type="domain" description="GMIP/FCHO2-like FCH" evidence="4">
    <location>
        <begin position="237"/>
        <end position="429"/>
    </location>
</feature>
<gene>
    <name evidence="5" type="ORF">DR999_PMT10676</name>
</gene>
<dbReference type="Proteomes" id="UP000297703">
    <property type="component" value="Unassembled WGS sequence"/>
</dbReference>
<evidence type="ECO:0000259" key="4">
    <source>
        <dbReference type="Pfam" id="PF22699"/>
    </source>
</evidence>
<dbReference type="Pfam" id="PF22699">
    <property type="entry name" value="GMIP-like_FCH"/>
    <property type="match status" value="1"/>
</dbReference>
<evidence type="ECO:0000256" key="2">
    <source>
        <dbReference type="SAM" id="Coils"/>
    </source>
</evidence>
<dbReference type="EMBL" id="QXTE01000096">
    <property type="protein sequence ID" value="TFK06367.1"/>
    <property type="molecule type" value="Genomic_DNA"/>
</dbReference>
<dbReference type="GO" id="GO:0048268">
    <property type="term" value="P:clathrin coat assembly"/>
    <property type="evidence" value="ECO:0007669"/>
    <property type="project" value="TreeGrafter"/>
</dbReference>